<dbReference type="OrthoDB" id="280692at2"/>
<dbReference type="Pfam" id="PF00300">
    <property type="entry name" value="His_Phos_1"/>
    <property type="match status" value="1"/>
</dbReference>
<proteinExistence type="predicted"/>
<dbReference type="NCBIfam" id="TIGR00249">
    <property type="entry name" value="sixA"/>
    <property type="match status" value="1"/>
</dbReference>
<evidence type="ECO:0000313" key="2">
    <source>
        <dbReference type="Proteomes" id="UP000283087"/>
    </source>
</evidence>
<dbReference type="InterPro" id="IPR004449">
    <property type="entry name" value="SixA"/>
</dbReference>
<dbReference type="InterPro" id="IPR013078">
    <property type="entry name" value="His_Pase_superF_clade-1"/>
</dbReference>
<accession>A0A430KW37</accession>
<dbReference type="Gene3D" id="3.40.50.1240">
    <property type="entry name" value="Phosphoglycerate mutase-like"/>
    <property type="match status" value="1"/>
</dbReference>
<dbReference type="CDD" id="cd07067">
    <property type="entry name" value="HP_PGM_like"/>
    <property type="match status" value="1"/>
</dbReference>
<gene>
    <name evidence="1" type="primary">sixA</name>
    <name evidence="1" type="ORF">EH243_01640</name>
</gene>
<dbReference type="Proteomes" id="UP000283087">
    <property type="component" value="Unassembled WGS sequence"/>
</dbReference>
<dbReference type="GO" id="GO:0005737">
    <property type="term" value="C:cytoplasm"/>
    <property type="evidence" value="ECO:0007669"/>
    <property type="project" value="InterPro"/>
</dbReference>
<dbReference type="InterPro" id="IPR029033">
    <property type="entry name" value="His_PPase_superfam"/>
</dbReference>
<organism evidence="1 2">
    <name type="scientific">Amphritea opalescens</name>
    <dbReference type="NCBI Taxonomy" id="2490544"/>
    <lineage>
        <taxon>Bacteria</taxon>
        <taxon>Pseudomonadati</taxon>
        <taxon>Pseudomonadota</taxon>
        <taxon>Gammaproteobacteria</taxon>
        <taxon>Oceanospirillales</taxon>
        <taxon>Oceanospirillaceae</taxon>
        <taxon>Amphritea</taxon>
    </lineage>
</organism>
<evidence type="ECO:0000313" key="1">
    <source>
        <dbReference type="EMBL" id="RTE67676.1"/>
    </source>
</evidence>
<sequence length="150" mass="16459">MRLLLLRHGEAGYDAPSDEQRSLTDHGWLRVQQMLKQQSGTLAGLERIVHSPYLRTQQTAALVLAQQPANSIASPLLTPEASPETVLDWLAEQSDEVLMLVTHQPLIGLLVSRLCEGDYSRPEPMLPGALAVIDLTFPAAGLGRLQSLMR</sequence>
<dbReference type="EMBL" id="RQXW01000001">
    <property type="protein sequence ID" value="RTE67676.1"/>
    <property type="molecule type" value="Genomic_DNA"/>
</dbReference>
<name>A0A430KW37_9GAMM</name>
<dbReference type="SUPFAM" id="SSF53254">
    <property type="entry name" value="Phosphoglycerate mutase-like"/>
    <property type="match status" value="1"/>
</dbReference>
<dbReference type="SMART" id="SM00855">
    <property type="entry name" value="PGAM"/>
    <property type="match status" value="1"/>
</dbReference>
<keyword evidence="2" id="KW-1185">Reference proteome</keyword>
<comment type="caution">
    <text evidence="1">The sequence shown here is derived from an EMBL/GenBank/DDBJ whole genome shotgun (WGS) entry which is preliminary data.</text>
</comment>
<reference evidence="1 2" key="1">
    <citation type="submission" date="2018-11" db="EMBL/GenBank/DDBJ databases">
        <title>The draft genome sequence of Amphritea opalescens ANRC-JH13T.</title>
        <authorList>
            <person name="Fang Z."/>
            <person name="Zhang Y."/>
            <person name="Han X."/>
        </authorList>
    </citation>
    <scope>NUCLEOTIDE SEQUENCE [LARGE SCALE GENOMIC DNA]</scope>
    <source>
        <strain evidence="1 2">ANRC-JH13</strain>
    </source>
</reference>
<protein>
    <submittedName>
        <fullName evidence="1">Phosphohistidine phosphatase SixA</fullName>
    </submittedName>
</protein>
<dbReference type="GO" id="GO:0101006">
    <property type="term" value="F:protein histidine phosphatase activity"/>
    <property type="evidence" value="ECO:0007669"/>
    <property type="project" value="InterPro"/>
</dbReference>
<dbReference type="AlphaFoldDB" id="A0A430KW37"/>
<dbReference type="RefSeq" id="WP_126156886.1">
    <property type="nucleotide sequence ID" value="NZ_RQXW01000001.1"/>
</dbReference>